<comment type="subcellular location">
    <subcellularLocation>
        <location evidence="1">Nucleus</location>
    </subcellularLocation>
</comment>
<evidence type="ECO:0000256" key="2">
    <source>
        <dbReference type="ARBA" id="ARBA00009448"/>
    </source>
</evidence>
<evidence type="ECO:0000256" key="1">
    <source>
        <dbReference type="ARBA" id="ARBA00004123"/>
    </source>
</evidence>
<dbReference type="GO" id="GO:0006289">
    <property type="term" value="P:nucleotide-excision repair"/>
    <property type="evidence" value="ECO:0007669"/>
    <property type="project" value="InterPro"/>
</dbReference>
<dbReference type="Pfam" id="PF08567">
    <property type="entry name" value="PH_TFIIH"/>
    <property type="match status" value="1"/>
</dbReference>
<gene>
    <name evidence="8" type="ORF">APZ42_021138</name>
</gene>
<dbReference type="InterPro" id="IPR011993">
    <property type="entry name" value="PH-like_dom_sf"/>
</dbReference>
<evidence type="ECO:0000256" key="6">
    <source>
        <dbReference type="ARBA" id="ARBA00023242"/>
    </source>
</evidence>
<dbReference type="Proteomes" id="UP000076858">
    <property type="component" value="Unassembled WGS sequence"/>
</dbReference>
<keyword evidence="3" id="KW-0677">Repeat</keyword>
<dbReference type="SUPFAM" id="SSF50729">
    <property type="entry name" value="PH domain-like"/>
    <property type="match status" value="1"/>
</dbReference>
<keyword evidence="9" id="KW-1185">Reference proteome</keyword>
<evidence type="ECO:0000256" key="5">
    <source>
        <dbReference type="ARBA" id="ARBA00023163"/>
    </source>
</evidence>
<evidence type="ECO:0000256" key="4">
    <source>
        <dbReference type="ARBA" id="ARBA00023015"/>
    </source>
</evidence>
<dbReference type="InterPro" id="IPR027079">
    <property type="entry name" value="Tfb1/GTF2H1"/>
</dbReference>
<dbReference type="SMART" id="SM00751">
    <property type="entry name" value="BSD"/>
    <property type="match status" value="2"/>
</dbReference>
<dbReference type="Gene3D" id="6.10.140.1200">
    <property type="match status" value="1"/>
</dbReference>
<dbReference type="EMBL" id="LRGB01001036">
    <property type="protein sequence ID" value="KZS13766.1"/>
    <property type="molecule type" value="Genomic_DNA"/>
</dbReference>
<keyword evidence="6" id="KW-0539">Nucleus</keyword>
<dbReference type="OrthoDB" id="360521at2759"/>
<comment type="similarity">
    <text evidence="2">Belongs to the TFB1 family.</text>
</comment>
<dbReference type="AlphaFoldDB" id="A0A164X0Z8"/>
<evidence type="ECO:0000313" key="9">
    <source>
        <dbReference type="Proteomes" id="UP000076858"/>
    </source>
</evidence>
<dbReference type="STRING" id="35525.A0A164X0Z8"/>
<name>A0A164X0Z8_9CRUS</name>
<dbReference type="SUPFAM" id="SSF140383">
    <property type="entry name" value="BSD domain-like"/>
    <property type="match status" value="2"/>
</dbReference>
<dbReference type="PANTHER" id="PTHR12856">
    <property type="entry name" value="TRANSCRIPTION INITIATION FACTOR IIH-RELATED"/>
    <property type="match status" value="1"/>
</dbReference>
<accession>A0A164X0Z8</accession>
<evidence type="ECO:0000259" key="7">
    <source>
        <dbReference type="PROSITE" id="PS50858"/>
    </source>
</evidence>
<dbReference type="PROSITE" id="PS50858">
    <property type="entry name" value="BSD"/>
    <property type="match status" value="2"/>
</dbReference>
<comment type="caution">
    <text evidence="8">The sequence shown here is derived from an EMBL/GenBank/DDBJ whole genome shotgun (WGS) entry which is preliminary data.</text>
</comment>
<protein>
    <submittedName>
        <fullName evidence="8">General transcription factor IIH subunit 1</fullName>
    </submittedName>
</protein>
<dbReference type="Pfam" id="PF03909">
    <property type="entry name" value="BSD"/>
    <property type="match status" value="1"/>
</dbReference>
<dbReference type="GO" id="GO:0006351">
    <property type="term" value="P:DNA-templated transcription"/>
    <property type="evidence" value="ECO:0007669"/>
    <property type="project" value="InterPro"/>
</dbReference>
<feature type="domain" description="BSD" evidence="7">
    <location>
        <begin position="128"/>
        <end position="167"/>
    </location>
</feature>
<sequence length="567" mass="64061">MALLISRRIFRPHFIFRKMTSSSESILLLVPHVKLKKNEGELYLMSERLGWMVGNKDSFNVSHKYSDIKTQKISPEGKPKVQLQVCLHDGSATTFQFVNPSGQAEQMADRDKVKDLLQLMLPKFKRMVNKDLEEKKLFLSENPQYRQLYMDLVKSNVISAEEFWSDYATQFIKQQQDTKNATQQDVGISASFLADIKPQTDGCNGGVRYLLTSDVMASIFRTYPSVKQKHLKCVPNKMTEEEFWKKFFSSHYLHRDKNINDTKDLFTDCGKQDEQVLRQDLTTAINDPLLDLTALNDVEDETSGTPSNAKINNIAHQNMIRRFNQHSILVLKASEQAAGAEPAVVEAAPPKRMRLQEALTYDDLDSSESNPNVQLNLCRIERYLNGPPTTVPSQAGVNRNGSSTGLAVDSNTFKSILGRWMRGGGDRYNPLDVLSSATAVTVLGELSIGGSLMRGPQPNSAIHLTSELQKELKELYVSLSEILKHFWAAFPPSTPELVQKTNRMIDALHKFNQAKLTPYEQKLIQASTSSEAENIIRPLRFQLQAAIRKHSQLSERRPLPRTVVSSM</sequence>
<evidence type="ECO:0000313" key="8">
    <source>
        <dbReference type="EMBL" id="KZS13766.1"/>
    </source>
</evidence>
<dbReference type="Gene3D" id="1.10.3970.10">
    <property type="entry name" value="BSD domain"/>
    <property type="match status" value="1"/>
</dbReference>
<dbReference type="CDD" id="cd13229">
    <property type="entry name" value="PH_TFIIH"/>
    <property type="match status" value="1"/>
</dbReference>
<dbReference type="FunFam" id="2.30.29.30:FF:000479">
    <property type="entry name" value="General transcription factor IIH subunit"/>
    <property type="match status" value="1"/>
</dbReference>
<dbReference type="InterPro" id="IPR035925">
    <property type="entry name" value="BSD_dom_sf"/>
</dbReference>
<dbReference type="InterPro" id="IPR013876">
    <property type="entry name" value="TFIIH_BTF_p62_N"/>
</dbReference>
<organism evidence="8 9">
    <name type="scientific">Daphnia magna</name>
    <dbReference type="NCBI Taxonomy" id="35525"/>
    <lineage>
        <taxon>Eukaryota</taxon>
        <taxon>Metazoa</taxon>
        <taxon>Ecdysozoa</taxon>
        <taxon>Arthropoda</taxon>
        <taxon>Crustacea</taxon>
        <taxon>Branchiopoda</taxon>
        <taxon>Diplostraca</taxon>
        <taxon>Cladocera</taxon>
        <taxon>Anomopoda</taxon>
        <taxon>Daphniidae</taxon>
        <taxon>Daphnia</taxon>
    </lineage>
</organism>
<dbReference type="GO" id="GO:0000439">
    <property type="term" value="C:transcription factor TFIIH core complex"/>
    <property type="evidence" value="ECO:0007669"/>
    <property type="project" value="InterPro"/>
</dbReference>
<dbReference type="Gene3D" id="2.30.29.30">
    <property type="entry name" value="Pleckstrin-homology domain (PH domain)/Phosphotyrosine-binding domain (PTB)"/>
    <property type="match status" value="1"/>
</dbReference>
<dbReference type="InterPro" id="IPR005607">
    <property type="entry name" value="BSD_dom"/>
</dbReference>
<evidence type="ECO:0000256" key="3">
    <source>
        <dbReference type="ARBA" id="ARBA00022737"/>
    </source>
</evidence>
<keyword evidence="5" id="KW-0804">Transcription</keyword>
<proteinExistence type="inferred from homology"/>
<keyword evidence="4" id="KW-0805">Transcription regulation</keyword>
<reference evidence="8 9" key="1">
    <citation type="submission" date="2016-03" db="EMBL/GenBank/DDBJ databases">
        <title>EvidentialGene: Evidence-directed Construction of Genes on Genomes.</title>
        <authorList>
            <person name="Gilbert D.G."/>
            <person name="Choi J.-H."/>
            <person name="Mockaitis K."/>
            <person name="Colbourne J."/>
            <person name="Pfrender M."/>
        </authorList>
    </citation>
    <scope>NUCLEOTIDE SEQUENCE [LARGE SCALE GENOMIC DNA]</scope>
    <source>
        <strain evidence="8 9">Xinb3</strain>
        <tissue evidence="8">Complete organism</tissue>
    </source>
</reference>
<feature type="domain" description="BSD" evidence="7">
    <location>
        <begin position="214"/>
        <end position="255"/>
    </location>
</feature>